<reference evidence="3" key="2">
    <citation type="journal article" date="2009" name="Genome Res.">
        <title>Comparative genomic analyses of the human fungal pathogens Coccidioides and their relatives.</title>
        <authorList>
            <person name="Sharpton T.J."/>
            <person name="Stajich J.E."/>
            <person name="Rounsley S.D."/>
            <person name="Gardner M.J."/>
            <person name="Wortman J.R."/>
            <person name="Jordar V.S."/>
            <person name="Maiti R."/>
            <person name="Kodira C.D."/>
            <person name="Neafsey D.E."/>
            <person name="Zeng Q."/>
            <person name="Hung C.-Y."/>
            <person name="McMahan C."/>
            <person name="Muszewska A."/>
            <person name="Grynberg M."/>
            <person name="Mandel M.A."/>
            <person name="Kellner E.M."/>
            <person name="Barker B.M."/>
            <person name="Galgiani J.N."/>
            <person name="Orbach M.J."/>
            <person name="Kirkland T.N."/>
            <person name="Cole G.T."/>
            <person name="Henn M.R."/>
            <person name="Birren B.W."/>
            <person name="Taylor J.W."/>
        </authorList>
    </citation>
    <scope>NUCLEOTIDE SEQUENCE [LARGE SCALE GENOMIC DNA]</scope>
    <source>
        <strain evidence="3">RMSCC 3488</strain>
    </source>
</reference>
<sequence>MVVMGFGPGSKKGATMILWRVKHAWKVLSRFCFCHSSREHWVKRQKISTGTRNSQRGSAAPTASMSTSNEGYERRLRLGLNEGPRLDPARRASRPHPYVFGIPCFVGFMTTCPPKIVYGVLDIPTLQFTPSMEHDGHRRRKVQDGDATEGARAYTGRNTLLQCESILEEGKVLWNQESATGPEESFSDTYEATVARDGKITPSPRQCPSYGAVNES</sequence>
<organism evidence="2 3">
    <name type="scientific">Coccidioides posadasii RMSCC 3488</name>
    <dbReference type="NCBI Taxonomy" id="454284"/>
    <lineage>
        <taxon>Eukaryota</taxon>
        <taxon>Fungi</taxon>
        <taxon>Dikarya</taxon>
        <taxon>Ascomycota</taxon>
        <taxon>Pezizomycotina</taxon>
        <taxon>Eurotiomycetes</taxon>
        <taxon>Eurotiomycetidae</taxon>
        <taxon>Onygenales</taxon>
        <taxon>Onygenaceae</taxon>
        <taxon>Coccidioides</taxon>
    </lineage>
</organism>
<protein>
    <submittedName>
        <fullName evidence="2">Uncharacterized protein</fullName>
    </submittedName>
</protein>
<dbReference type="VEuPathDB" id="FungiDB:CPAG_04453"/>
<dbReference type="Proteomes" id="UP000054567">
    <property type="component" value="Unassembled WGS sequence"/>
</dbReference>
<reference evidence="2 3" key="1">
    <citation type="submission" date="2007-06" db="EMBL/GenBank/DDBJ databases">
        <title>The Genome Sequence of Coccidioides posadasii RMSCC_3488.</title>
        <authorList>
            <consortium name="Coccidioides Genome Resources Consortium"/>
            <consortium name="The Broad Institute Genome Sequencing Platform"/>
            <person name="Henn M.R."/>
            <person name="Sykes S."/>
            <person name="Young S."/>
            <person name="Jaffe D."/>
            <person name="Berlin A."/>
            <person name="Alvarez P."/>
            <person name="Butler J."/>
            <person name="Gnerre S."/>
            <person name="Grabherr M."/>
            <person name="Mauceli E."/>
            <person name="Brockman W."/>
            <person name="Kodira C."/>
            <person name="Alvarado L."/>
            <person name="Zeng Q."/>
            <person name="Crawford M."/>
            <person name="Antoine C."/>
            <person name="Devon K."/>
            <person name="Galgiani J."/>
            <person name="Orsborn K."/>
            <person name="Lewis M.L."/>
            <person name="Nusbaum C."/>
            <person name="Galagan J."/>
            <person name="Birren B."/>
        </authorList>
    </citation>
    <scope>NUCLEOTIDE SEQUENCE [LARGE SCALE GENOMIC DNA]</scope>
    <source>
        <strain evidence="2 3">RMSCC 3488</strain>
    </source>
</reference>
<reference evidence="3" key="3">
    <citation type="journal article" date="2010" name="Genome Res.">
        <title>Population genomic sequencing of Coccidioides fungi reveals recent hybridization and transposon control.</title>
        <authorList>
            <person name="Neafsey D.E."/>
            <person name="Barker B.M."/>
            <person name="Sharpton T.J."/>
            <person name="Stajich J.E."/>
            <person name="Park D.J."/>
            <person name="Whiston E."/>
            <person name="Hung C.-Y."/>
            <person name="McMahan C."/>
            <person name="White J."/>
            <person name="Sykes S."/>
            <person name="Heiman D."/>
            <person name="Young S."/>
            <person name="Zeng Q."/>
            <person name="Abouelleil A."/>
            <person name="Aftuck L."/>
            <person name="Bessette D."/>
            <person name="Brown A."/>
            <person name="FitzGerald M."/>
            <person name="Lui A."/>
            <person name="Macdonald J.P."/>
            <person name="Priest M."/>
            <person name="Orbach M.J."/>
            <person name="Galgiani J.N."/>
            <person name="Kirkland T.N."/>
            <person name="Cole G.T."/>
            <person name="Birren B.W."/>
            <person name="Henn M.R."/>
            <person name="Taylor J.W."/>
            <person name="Rounsley S.D."/>
        </authorList>
    </citation>
    <scope>NUCLEOTIDE SEQUENCE [LARGE SCALE GENOMIC DNA]</scope>
    <source>
        <strain evidence="3">RMSCC 3488</strain>
    </source>
</reference>
<feature type="compositionally biased region" description="Polar residues" evidence="1">
    <location>
        <begin position="47"/>
        <end position="70"/>
    </location>
</feature>
<evidence type="ECO:0000313" key="2">
    <source>
        <dbReference type="EMBL" id="KMM68121.1"/>
    </source>
</evidence>
<feature type="region of interest" description="Disordered" evidence="1">
    <location>
        <begin position="44"/>
        <end position="71"/>
    </location>
</feature>
<dbReference type="AlphaFoldDB" id="A0A0J6F5F4"/>
<name>A0A0J6F5F4_COCPO</name>
<evidence type="ECO:0000313" key="3">
    <source>
        <dbReference type="Proteomes" id="UP000054567"/>
    </source>
</evidence>
<proteinExistence type="predicted"/>
<accession>A0A0J6F5F4</accession>
<gene>
    <name evidence="2" type="ORF">CPAG_04453</name>
</gene>
<evidence type="ECO:0000256" key="1">
    <source>
        <dbReference type="SAM" id="MobiDB-lite"/>
    </source>
</evidence>
<dbReference type="EMBL" id="DS268110">
    <property type="protein sequence ID" value="KMM68121.1"/>
    <property type="molecule type" value="Genomic_DNA"/>
</dbReference>